<evidence type="ECO:0000313" key="2">
    <source>
        <dbReference type="Proteomes" id="UP000235777"/>
    </source>
</evidence>
<reference evidence="1 2" key="1">
    <citation type="submission" date="2018-01" db="EMBL/GenBank/DDBJ databases">
        <title>Whole genome analyses suggest that Burkholderia sensu lato contains two further novel genera in the rhizoxinica-symbiotica group Mycetohabitans gen. nov., and Trinickia gen. nov.: implications for the evolution of diazotrophy and nodulation in the Burkholderiaceae.</title>
        <authorList>
            <person name="Estrada-de los Santos P."/>
            <person name="Palmer M."/>
            <person name="Chavez-Ramirez B."/>
            <person name="Beukes C."/>
            <person name="Steenkamp E.T."/>
            <person name="Hirsch A.M."/>
            <person name="Manyaka P."/>
            <person name="Maluk M."/>
            <person name="Lafos M."/>
            <person name="Crook M."/>
            <person name="Gross E."/>
            <person name="Simon M.F."/>
            <person name="Bueno dos Reis Junior F."/>
            <person name="Poole P.S."/>
            <person name="Venter S.N."/>
            <person name="James E.K."/>
        </authorList>
    </citation>
    <scope>NUCLEOTIDE SEQUENCE [LARGE SCALE GENOMIC DNA]</scope>
    <source>
        <strain evidence="1 2">JPY 581</strain>
    </source>
</reference>
<dbReference type="STRING" id="863227.GCA_000373005_02638"/>
<organism evidence="1 2">
    <name type="scientific">Trinickia symbiotica</name>
    <dbReference type="NCBI Taxonomy" id="863227"/>
    <lineage>
        <taxon>Bacteria</taxon>
        <taxon>Pseudomonadati</taxon>
        <taxon>Pseudomonadota</taxon>
        <taxon>Betaproteobacteria</taxon>
        <taxon>Burkholderiales</taxon>
        <taxon>Burkholderiaceae</taxon>
        <taxon>Trinickia</taxon>
    </lineage>
</organism>
<gene>
    <name evidence="1" type="ORF">C0Z20_07210</name>
</gene>
<name>A0A2N7X865_9BURK</name>
<accession>A0A2N7X865</accession>
<dbReference type="EMBL" id="PNYC01000003">
    <property type="protein sequence ID" value="PMS37732.1"/>
    <property type="molecule type" value="Genomic_DNA"/>
</dbReference>
<comment type="caution">
    <text evidence="1">The sequence shown here is derived from an EMBL/GenBank/DDBJ whole genome shotgun (WGS) entry which is preliminary data.</text>
</comment>
<protein>
    <submittedName>
        <fullName evidence="1">Uncharacterized protein</fullName>
    </submittedName>
</protein>
<keyword evidence="2" id="KW-1185">Reference proteome</keyword>
<evidence type="ECO:0000313" key="1">
    <source>
        <dbReference type="EMBL" id="PMS37732.1"/>
    </source>
</evidence>
<dbReference type="AlphaFoldDB" id="A0A2N7X865"/>
<proteinExistence type="predicted"/>
<sequence>MVNAFNPRIGIVYEKGPARRRALPYAAPSWQRRLIPFETASVYRVVDMRTILNRLHHSRWCAAPVIATLLAGSAYAVGACPKFVELSSGTIFSVADLISDTGSPEAALREVRAALAETNAAGGCRRANDRNACEETLAVTRKAISALEECTAPHLPRQKVE</sequence>
<dbReference type="Proteomes" id="UP000235777">
    <property type="component" value="Unassembled WGS sequence"/>
</dbReference>